<sequence>MSNITHFSKGKQVQISEHQLLRSLESIRTAKYRFAELQALAGVIAEKSSKHSTAETLARLASGIANDSQDECLEEFEFFKEHSPQLASLFAEELAA</sequence>
<reference evidence="1 2" key="1">
    <citation type="submission" date="2018-10" db="EMBL/GenBank/DDBJ databases">
        <title>Transmission dynamics of multidrug resistant bacteria on intensive care unit surfaces.</title>
        <authorList>
            <person name="D'Souza A.W."/>
            <person name="Potter R.F."/>
            <person name="Wallace M."/>
            <person name="Shupe A."/>
            <person name="Patel S."/>
            <person name="Sun S."/>
            <person name="Gul D."/>
            <person name="Kwon J.H."/>
            <person name="Andleeb S."/>
            <person name="Burnham C.-A.D."/>
            <person name="Dantas G."/>
        </authorList>
    </citation>
    <scope>NUCLEOTIDE SEQUENCE [LARGE SCALE GENOMIC DNA]</scope>
    <source>
        <strain evidence="1 2">AJ_385</strain>
    </source>
</reference>
<protein>
    <submittedName>
        <fullName evidence="1">Uncharacterized protein</fullName>
    </submittedName>
</protein>
<proteinExistence type="predicted"/>
<accession>A0A3R9EJW8</accession>
<dbReference type="EMBL" id="RHXE01000007">
    <property type="protein sequence ID" value="RSE25191.1"/>
    <property type="molecule type" value="Genomic_DNA"/>
</dbReference>
<dbReference type="AlphaFoldDB" id="A0A3R9EJW8"/>
<gene>
    <name evidence="1" type="ORF">EGT73_05320</name>
</gene>
<evidence type="ECO:0000313" key="1">
    <source>
        <dbReference type="EMBL" id="RSE25191.1"/>
    </source>
</evidence>
<name>A0A3R9EJW8_ACIJO</name>
<organism evidence="1 2">
    <name type="scientific">Acinetobacter johnsonii</name>
    <dbReference type="NCBI Taxonomy" id="40214"/>
    <lineage>
        <taxon>Bacteria</taxon>
        <taxon>Pseudomonadati</taxon>
        <taxon>Pseudomonadota</taxon>
        <taxon>Gammaproteobacteria</taxon>
        <taxon>Moraxellales</taxon>
        <taxon>Moraxellaceae</taxon>
        <taxon>Acinetobacter</taxon>
    </lineage>
</organism>
<dbReference type="Proteomes" id="UP000277537">
    <property type="component" value="Unassembled WGS sequence"/>
</dbReference>
<dbReference type="RefSeq" id="WP_125273690.1">
    <property type="nucleotide sequence ID" value="NZ_RHXE01000007.1"/>
</dbReference>
<evidence type="ECO:0000313" key="2">
    <source>
        <dbReference type="Proteomes" id="UP000277537"/>
    </source>
</evidence>
<comment type="caution">
    <text evidence="1">The sequence shown here is derived from an EMBL/GenBank/DDBJ whole genome shotgun (WGS) entry which is preliminary data.</text>
</comment>